<dbReference type="EMBL" id="CP043473">
    <property type="protein sequence ID" value="QEL57881.1"/>
    <property type="molecule type" value="Genomic_DNA"/>
</dbReference>
<dbReference type="Proteomes" id="UP000322079">
    <property type="component" value="Chromosome"/>
</dbReference>
<proteinExistence type="predicted"/>
<evidence type="ECO:0000256" key="5">
    <source>
        <dbReference type="ARBA" id="ARBA00022777"/>
    </source>
</evidence>
<dbReference type="AlphaFoldDB" id="A0A5C1DMH3"/>
<sequence>MKDQQQLEAAFEQFNAVSSQLIDAYRQLEVQVNVLNAQLDEANNQLRKQRDENAALAERLGLLLKVLPAGVVELSPTGVVIAQNLAAESLLSGCFIGKSWETVCGILQRSELDDTYALPGPEGVCRLTLQYQDLPASGGRIVLIHDVTRLHQLSLELARQQKLASMGSMAASLAHQLRTPLASAMLYTANLKLDLPKPEDRARFVDKSLARMRALEGLIQNMLSFVRGQVSSLEEADASSLLEDVCAVMAPQCHDKGVFFDCHPPVASAITVLVDRKALQGALVNLLENALQFTPVGGRVGMQVLVEPSSVVFRVDDDGPGLEPGIQDRIFEPFFTSRPGGTGLGLAIVKKVAEELGGDVRCYNRGTGGACFELKLPRATVGSVPAMSGNPSGKGEGRQ</sequence>
<dbReference type="CDD" id="cd00075">
    <property type="entry name" value="HATPase"/>
    <property type="match status" value="1"/>
</dbReference>
<dbReference type="InterPro" id="IPR003594">
    <property type="entry name" value="HATPase_dom"/>
</dbReference>
<evidence type="ECO:0000313" key="9">
    <source>
        <dbReference type="EMBL" id="QEL57881.1"/>
    </source>
</evidence>
<dbReference type="SUPFAM" id="SSF55874">
    <property type="entry name" value="ATPase domain of HSP90 chaperone/DNA topoisomerase II/histidine kinase"/>
    <property type="match status" value="1"/>
</dbReference>
<dbReference type="InterPro" id="IPR036097">
    <property type="entry name" value="HisK_dim/P_sf"/>
</dbReference>
<feature type="domain" description="Histidine kinase" evidence="8">
    <location>
        <begin position="172"/>
        <end position="380"/>
    </location>
</feature>
<accession>A0A5C1DMH3</accession>
<dbReference type="Gene3D" id="3.30.565.10">
    <property type="entry name" value="Histidine kinase-like ATPase, C-terminal domain"/>
    <property type="match status" value="1"/>
</dbReference>
<evidence type="ECO:0000256" key="3">
    <source>
        <dbReference type="ARBA" id="ARBA00022553"/>
    </source>
</evidence>
<dbReference type="InterPro" id="IPR005467">
    <property type="entry name" value="His_kinase_dom"/>
</dbReference>
<dbReference type="PANTHER" id="PTHR43711">
    <property type="entry name" value="TWO-COMPONENT HISTIDINE KINASE"/>
    <property type="match status" value="1"/>
</dbReference>
<dbReference type="SMART" id="SM00387">
    <property type="entry name" value="HATPase_c"/>
    <property type="match status" value="1"/>
</dbReference>
<evidence type="ECO:0000256" key="6">
    <source>
        <dbReference type="ARBA" id="ARBA00023012"/>
    </source>
</evidence>
<dbReference type="Pfam" id="PF02518">
    <property type="entry name" value="HATPase_c"/>
    <property type="match status" value="1"/>
</dbReference>
<evidence type="ECO:0000256" key="2">
    <source>
        <dbReference type="ARBA" id="ARBA00012438"/>
    </source>
</evidence>
<dbReference type="InterPro" id="IPR036890">
    <property type="entry name" value="HATPase_C_sf"/>
</dbReference>
<protein>
    <recommendedName>
        <fullName evidence="2">histidine kinase</fullName>
        <ecNumber evidence="2">2.7.13.3</ecNumber>
    </recommendedName>
</protein>
<evidence type="ECO:0000256" key="7">
    <source>
        <dbReference type="SAM" id="Coils"/>
    </source>
</evidence>
<dbReference type="Gene3D" id="1.10.287.130">
    <property type="match status" value="1"/>
</dbReference>
<evidence type="ECO:0000256" key="4">
    <source>
        <dbReference type="ARBA" id="ARBA00022679"/>
    </source>
</evidence>
<organism evidence="9 10">
    <name type="scientific">Chromobacterium paludis</name>
    <dbReference type="NCBI Taxonomy" id="2605945"/>
    <lineage>
        <taxon>Bacteria</taxon>
        <taxon>Pseudomonadati</taxon>
        <taxon>Pseudomonadota</taxon>
        <taxon>Betaproteobacteria</taxon>
        <taxon>Neisseriales</taxon>
        <taxon>Chromobacteriaceae</taxon>
        <taxon>Chromobacterium</taxon>
    </lineage>
</organism>
<dbReference type="Pfam" id="PF00512">
    <property type="entry name" value="HisKA"/>
    <property type="match status" value="1"/>
</dbReference>
<feature type="coiled-coil region" evidence="7">
    <location>
        <begin position="25"/>
        <end position="59"/>
    </location>
</feature>
<gene>
    <name evidence="9" type="ORF">FYK34_11605</name>
</gene>
<keyword evidence="6" id="KW-0902">Two-component regulatory system</keyword>
<keyword evidence="7" id="KW-0175">Coiled coil</keyword>
<comment type="catalytic activity">
    <reaction evidence="1">
        <text>ATP + protein L-histidine = ADP + protein N-phospho-L-histidine.</text>
        <dbReference type="EC" id="2.7.13.3"/>
    </reaction>
</comment>
<dbReference type="PANTHER" id="PTHR43711:SF28">
    <property type="entry name" value="SENSOR HISTIDINE KINASE YXDK"/>
    <property type="match status" value="1"/>
</dbReference>
<keyword evidence="5 9" id="KW-0418">Kinase</keyword>
<dbReference type="EC" id="2.7.13.3" evidence="2"/>
<dbReference type="GO" id="GO:0000155">
    <property type="term" value="F:phosphorelay sensor kinase activity"/>
    <property type="evidence" value="ECO:0007669"/>
    <property type="project" value="InterPro"/>
</dbReference>
<keyword evidence="4" id="KW-0808">Transferase</keyword>
<dbReference type="PROSITE" id="PS50109">
    <property type="entry name" value="HIS_KIN"/>
    <property type="match status" value="1"/>
</dbReference>
<dbReference type="SMART" id="SM00388">
    <property type="entry name" value="HisKA"/>
    <property type="match status" value="1"/>
</dbReference>
<evidence type="ECO:0000313" key="10">
    <source>
        <dbReference type="Proteomes" id="UP000322079"/>
    </source>
</evidence>
<dbReference type="KEGG" id="chrm:FYK34_11605"/>
<dbReference type="InterPro" id="IPR004358">
    <property type="entry name" value="Sig_transdc_His_kin-like_C"/>
</dbReference>
<dbReference type="CDD" id="cd00082">
    <property type="entry name" value="HisKA"/>
    <property type="match status" value="1"/>
</dbReference>
<keyword evidence="3" id="KW-0597">Phosphoprotein</keyword>
<dbReference type="PRINTS" id="PR00344">
    <property type="entry name" value="BCTRLSENSOR"/>
</dbReference>
<dbReference type="SUPFAM" id="SSF47384">
    <property type="entry name" value="Homodimeric domain of signal transducing histidine kinase"/>
    <property type="match status" value="1"/>
</dbReference>
<dbReference type="InterPro" id="IPR050736">
    <property type="entry name" value="Sensor_HK_Regulatory"/>
</dbReference>
<evidence type="ECO:0000259" key="8">
    <source>
        <dbReference type="PROSITE" id="PS50109"/>
    </source>
</evidence>
<dbReference type="InterPro" id="IPR003661">
    <property type="entry name" value="HisK_dim/P_dom"/>
</dbReference>
<name>A0A5C1DMH3_9NEIS</name>
<reference evidence="9 10" key="1">
    <citation type="submission" date="2019-08" db="EMBL/GenBank/DDBJ databases">
        <title>Chromobacterium paludis, a novel bacterium isolated from a Maryland marsh pond.</title>
        <authorList>
            <person name="Blackburn M.B."/>
            <person name="Gundersen-Rindal D.E."/>
        </authorList>
    </citation>
    <scope>NUCLEOTIDE SEQUENCE [LARGE SCALE GENOMIC DNA]</scope>
    <source>
        <strain evidence="10">IIBBL 257-1</strain>
    </source>
</reference>
<evidence type="ECO:0000256" key="1">
    <source>
        <dbReference type="ARBA" id="ARBA00000085"/>
    </source>
</evidence>
<keyword evidence="10" id="KW-1185">Reference proteome</keyword>